<dbReference type="CDD" id="cd00067">
    <property type="entry name" value="GAL4"/>
    <property type="match status" value="1"/>
</dbReference>
<accession>A0A2H3I2U0</accession>
<evidence type="ECO:0000313" key="4">
    <source>
        <dbReference type="EMBL" id="PCD46468.1"/>
    </source>
</evidence>
<dbReference type="Proteomes" id="UP000219602">
    <property type="component" value="Chromosome 1"/>
</dbReference>
<feature type="domain" description="Zn(2)-C6 fungal-type" evidence="3">
    <location>
        <begin position="9"/>
        <end position="38"/>
    </location>
</feature>
<dbReference type="Gene3D" id="4.10.240.10">
    <property type="entry name" value="Zn(2)-C6 fungal-type DNA-binding domain"/>
    <property type="match status" value="1"/>
</dbReference>
<keyword evidence="1" id="KW-0539">Nucleus</keyword>
<dbReference type="GO" id="GO:0008270">
    <property type="term" value="F:zinc ion binding"/>
    <property type="evidence" value="ECO:0007669"/>
    <property type="project" value="InterPro"/>
</dbReference>
<evidence type="ECO:0000313" key="5">
    <source>
        <dbReference type="Proteomes" id="UP000219602"/>
    </source>
</evidence>
<dbReference type="InterPro" id="IPR053178">
    <property type="entry name" value="Osmoadaptation_assoc"/>
</dbReference>
<dbReference type="SUPFAM" id="SSF57701">
    <property type="entry name" value="Zn2/Cys6 DNA-binding domain"/>
    <property type="match status" value="1"/>
</dbReference>
<organism evidence="4 5">
    <name type="scientific">Fusarium oxysporum f. sp. radicis-cucumerinum</name>
    <dbReference type="NCBI Taxonomy" id="327505"/>
    <lineage>
        <taxon>Eukaryota</taxon>
        <taxon>Fungi</taxon>
        <taxon>Dikarya</taxon>
        <taxon>Ascomycota</taxon>
        <taxon>Pezizomycotina</taxon>
        <taxon>Sordariomycetes</taxon>
        <taxon>Hypocreomycetidae</taxon>
        <taxon>Hypocreales</taxon>
        <taxon>Nectriaceae</taxon>
        <taxon>Fusarium</taxon>
        <taxon>Fusarium oxysporum species complex</taxon>
    </lineage>
</organism>
<dbReference type="SMART" id="SM00066">
    <property type="entry name" value="GAL4"/>
    <property type="match status" value="1"/>
</dbReference>
<evidence type="ECO:0000259" key="3">
    <source>
        <dbReference type="PROSITE" id="PS50048"/>
    </source>
</evidence>
<feature type="region of interest" description="Disordered" evidence="2">
    <location>
        <begin position="451"/>
        <end position="470"/>
    </location>
</feature>
<reference evidence="4 5" key="2">
    <citation type="journal article" date="2017" name="Sci. Rep.">
        <title>A mobile pathogenicity chromosome in Fusarium oxysporum for infection of multiple cucurbit species.</title>
        <authorList>
            <person name="van Dam P."/>
            <person name="Fokkens L."/>
            <person name="Ayukawa Y."/>
            <person name="van der Gragt M."/>
            <person name="Ter Horst A."/>
            <person name="Brankovics B."/>
            <person name="Houterman P.M."/>
            <person name="Arie T."/>
            <person name="Rep M."/>
        </authorList>
    </citation>
    <scope>NUCLEOTIDE SEQUENCE [LARGE SCALE GENOMIC DNA]</scope>
    <source>
        <strain evidence="4 5">Forc016</strain>
    </source>
</reference>
<name>A0A2H3I2U0_FUSOX</name>
<dbReference type="PANTHER" id="PTHR38111">
    <property type="entry name" value="ZN(2)-C6 FUNGAL-TYPE DOMAIN-CONTAINING PROTEIN-RELATED"/>
    <property type="match status" value="1"/>
</dbReference>
<gene>
    <name evidence="4" type="ORF">AU210_001874</name>
</gene>
<dbReference type="InterPro" id="IPR036864">
    <property type="entry name" value="Zn2-C6_fun-type_DNA-bd_sf"/>
</dbReference>
<evidence type="ECO:0000256" key="1">
    <source>
        <dbReference type="ARBA" id="ARBA00023242"/>
    </source>
</evidence>
<dbReference type="Pfam" id="PF00172">
    <property type="entry name" value="Zn_clus"/>
    <property type="match status" value="1"/>
</dbReference>
<dbReference type="PROSITE" id="PS50048">
    <property type="entry name" value="ZN2_CY6_FUNGAL_2"/>
    <property type="match status" value="1"/>
</dbReference>
<dbReference type="STRING" id="327505.A0A2H3I2U0"/>
<sequence>MAGVPTARGCDACRKQKKKCDQAKPACARCTRLKLQCTGSGVKRFVFKSENTQAAKKHTKTVAGPSSALSNDKTLVAGNLVHILEFDNPGYDISTYGWFVKDLPRHVGSSKQLDAAITAFVTGFRPLKDRSVSKVDALDKYVFALKALRESMQDPAQAFSADNMCSIYLISICQEWLGSGGASAGSVNSKHHEVLAYLLQNAILKSQFNPSDKPFMQTIFSIVVLESFTNPNIHLGPWFWQALSVLGDAGRPLKSGDGTSFASLNIGTMGEMSCFIRDPDRYLYQIQCAYALVQTEHPRVVKAAEEAVAKAKASGSTFLQRRMGMRFHTAIAAMLTMAAILNRILRSYDGDPVLVADAKRYVDESIALGRAASYNRPIAAAAVASPLALSLAALDDYRREEVEKLLVEYQTDFPGLNYFSDVRMVKRGFEDIDKNNQRKVRLLLSSEEEFDSSSGENNIDTETGPGCTIL</sequence>
<evidence type="ECO:0000256" key="2">
    <source>
        <dbReference type="SAM" id="MobiDB-lite"/>
    </source>
</evidence>
<dbReference type="GO" id="GO:0000981">
    <property type="term" value="F:DNA-binding transcription factor activity, RNA polymerase II-specific"/>
    <property type="evidence" value="ECO:0007669"/>
    <property type="project" value="InterPro"/>
</dbReference>
<protein>
    <recommendedName>
        <fullName evidence="3">Zn(2)-C6 fungal-type domain-containing protein</fullName>
    </recommendedName>
</protein>
<dbReference type="EMBL" id="MABQ02000001">
    <property type="protein sequence ID" value="PCD46468.1"/>
    <property type="molecule type" value="Genomic_DNA"/>
</dbReference>
<dbReference type="PANTHER" id="PTHR38111:SF11">
    <property type="entry name" value="TRANSCRIPTION FACTOR DOMAIN-CONTAINING PROTEIN-RELATED"/>
    <property type="match status" value="1"/>
</dbReference>
<proteinExistence type="predicted"/>
<dbReference type="AlphaFoldDB" id="A0A2H3I2U0"/>
<dbReference type="InterPro" id="IPR001138">
    <property type="entry name" value="Zn2Cys6_DnaBD"/>
</dbReference>
<comment type="caution">
    <text evidence="4">The sequence shown here is derived from an EMBL/GenBank/DDBJ whole genome shotgun (WGS) entry which is preliminary data.</text>
</comment>
<dbReference type="PROSITE" id="PS00463">
    <property type="entry name" value="ZN2_CY6_FUNGAL_1"/>
    <property type="match status" value="1"/>
</dbReference>
<reference evidence="4 5" key="1">
    <citation type="journal article" date="2016" name="Environ. Microbiol.">
        <title>Effector profiles distinguish formae speciales of Fusarium oxysporum.</title>
        <authorList>
            <person name="van Dam P."/>
            <person name="Fokkens L."/>
            <person name="Schmidt S.M."/>
            <person name="Linmans J.H."/>
            <person name="Kistler H.C."/>
            <person name="Ma L.J."/>
            <person name="Rep M."/>
        </authorList>
    </citation>
    <scope>NUCLEOTIDE SEQUENCE [LARGE SCALE GENOMIC DNA]</scope>
    <source>
        <strain evidence="4 5">Forc016</strain>
    </source>
</reference>